<protein>
    <submittedName>
        <fullName evidence="2">Uncharacterized protein</fullName>
    </submittedName>
</protein>
<feature type="compositionally biased region" description="Basic and acidic residues" evidence="1">
    <location>
        <begin position="118"/>
        <end position="129"/>
    </location>
</feature>
<dbReference type="AlphaFoldDB" id="A0A379ECE0"/>
<proteinExistence type="predicted"/>
<dbReference type="RefSeq" id="WP_025068204.1">
    <property type="nucleotide sequence ID" value="NZ_CAUVPN010000005.1"/>
</dbReference>
<accession>A0A379ECE0</accession>
<organism evidence="2 3">
    <name type="scientific">Prevotella denticola</name>
    <dbReference type="NCBI Taxonomy" id="28129"/>
    <lineage>
        <taxon>Bacteria</taxon>
        <taxon>Pseudomonadati</taxon>
        <taxon>Bacteroidota</taxon>
        <taxon>Bacteroidia</taxon>
        <taxon>Bacteroidales</taxon>
        <taxon>Prevotellaceae</taxon>
        <taxon>Prevotella</taxon>
    </lineage>
</organism>
<evidence type="ECO:0000313" key="3">
    <source>
        <dbReference type="Proteomes" id="UP000255469"/>
    </source>
</evidence>
<reference evidence="2 3" key="1">
    <citation type="submission" date="2018-06" db="EMBL/GenBank/DDBJ databases">
        <authorList>
            <consortium name="Pathogen Informatics"/>
            <person name="Doyle S."/>
        </authorList>
    </citation>
    <scope>NUCLEOTIDE SEQUENCE [LARGE SCALE GENOMIC DNA]</scope>
    <source>
        <strain evidence="2 3">NCTC13067</strain>
    </source>
</reference>
<gene>
    <name evidence="2" type="ORF">NCTC13067_01916</name>
</gene>
<feature type="compositionally biased region" description="Low complexity" evidence="1">
    <location>
        <begin position="92"/>
        <end position="103"/>
    </location>
</feature>
<evidence type="ECO:0000256" key="1">
    <source>
        <dbReference type="SAM" id="MobiDB-lite"/>
    </source>
</evidence>
<dbReference type="Proteomes" id="UP000255469">
    <property type="component" value="Unassembled WGS sequence"/>
</dbReference>
<evidence type="ECO:0000313" key="2">
    <source>
        <dbReference type="EMBL" id="SUB94057.1"/>
    </source>
</evidence>
<feature type="region of interest" description="Disordered" evidence="1">
    <location>
        <begin position="46"/>
        <end position="129"/>
    </location>
</feature>
<name>A0A379ECE0_9BACT</name>
<dbReference type="EMBL" id="UGTM01000002">
    <property type="protein sequence ID" value="SUB94057.1"/>
    <property type="molecule type" value="Genomic_DNA"/>
</dbReference>
<feature type="compositionally biased region" description="Basic and acidic residues" evidence="1">
    <location>
        <begin position="68"/>
        <end position="88"/>
    </location>
</feature>
<sequence length="129" mass="13965">MKKKPTYKLPVSICAIVLATGATVLAVLMETRKMAPPRKYEVDMSGEVIGIDNGPKTPVLTEEEVKDEEVKEEKKPEKSSPAAPKEEEAAAPDEPVIVPDVPEGQTEPAPVVKTPAPEIKKPVIDKIEN</sequence>